<dbReference type="InterPro" id="IPR003591">
    <property type="entry name" value="Leu-rich_rpt_typical-subtyp"/>
</dbReference>
<dbReference type="Gramene" id="EFJ32701">
    <property type="protein sequence ID" value="EFJ32701"/>
    <property type="gene ID" value="SELMODRAFT_85275"/>
</dbReference>
<evidence type="ECO:0000256" key="12">
    <source>
        <dbReference type="ARBA" id="ARBA00023136"/>
    </source>
</evidence>
<dbReference type="EC" id="2.7.11.1" evidence="2"/>
<evidence type="ECO:0000256" key="4">
    <source>
        <dbReference type="ARBA" id="ARBA00022614"/>
    </source>
</evidence>
<evidence type="ECO:0000256" key="3">
    <source>
        <dbReference type="ARBA" id="ARBA00022527"/>
    </source>
</evidence>
<evidence type="ECO:0000256" key="14">
    <source>
        <dbReference type="ARBA" id="ARBA00048679"/>
    </source>
</evidence>
<name>D8R6M7_SELML</name>
<sequence>MLVAAVIELLVLWAVLGRAALPGSQTQSLLRLQKLLGDPSALGGWSVNTSFCSLPSSPMLNVSCAYADQSGTQTVILLQIVGDKLPITVRLPDDFSIITLANTLVKFPDLRTLTLVSLGIWGLVPASLDHLRSLELLNLSSNFLSGSIPDRFSSLGSLQSLALDNNILRGTFPTALNVLPNLDTLQLSHNQIAGTIPSQISLFASLKTLDMDHNLLFGALPDSISNMRVAETISISDNFLAGVVPNLSRVASLRTLNLAGNQLGPSFPGLGQGLVSANLERNRFSDSIPDSLRGLSQLKLLNLSLNSIPGALPGWIFSLQSLETLVLDHNRLSGTLPSAVTLASGLRYVDISTNLLMGEVPAELRSGRITLHVEENCFSGQEIQLQQQQPQEYCLKAQRMIPRRWKGGVVAGIAGGVMAVGAAMALLLVILLRFSKRGKLKLKHAAATCANNSCADTASVGVPLELLHSTRYLAQSGTVGATGPNQCRVFSLLELEEATSRFSQGLLIGEGEYGKVFRGKLDDGTLVAIKCLVIDSRQEMKQLKAHLEFLSRIRHRHLVSLFGYCLEREKDGPQHRRLYLVSEFIDNGTLRSHLFKRKLKESLTWQNRLVAALGAGRGIHYLHTGVVPGIFNNDVRVTNVLLDHNFVGKVSDFGLARHPESESYHFHSFLLSHSFFSFFLSRKLATDKRDVYNFGLILLEIVLGRPPTVDNPMAMKPKVQELVSSSSSVFRTEMVDSAISGTCSEDSLSTVLEIAAKCLSSDLTARPSMEDVLWNLQYAVQVQDQRFSGEYLEDSSGRE</sequence>
<dbReference type="Gene3D" id="3.80.10.10">
    <property type="entry name" value="Ribonuclease Inhibitor"/>
    <property type="match status" value="2"/>
</dbReference>
<evidence type="ECO:0000256" key="17">
    <source>
        <dbReference type="SAM" id="SignalP"/>
    </source>
</evidence>
<dbReference type="SUPFAM" id="SSF56112">
    <property type="entry name" value="Protein kinase-like (PK-like)"/>
    <property type="match status" value="1"/>
</dbReference>
<dbReference type="PROSITE" id="PS50011">
    <property type="entry name" value="PROTEIN_KINASE_DOM"/>
    <property type="match status" value="1"/>
</dbReference>
<keyword evidence="4" id="KW-0433">Leucine-rich repeat</keyword>
<feature type="signal peptide" evidence="17">
    <location>
        <begin position="1"/>
        <end position="19"/>
    </location>
</feature>
<proteinExistence type="predicted"/>
<evidence type="ECO:0000256" key="16">
    <source>
        <dbReference type="SAM" id="Phobius"/>
    </source>
</evidence>
<evidence type="ECO:0000256" key="11">
    <source>
        <dbReference type="ARBA" id="ARBA00022989"/>
    </source>
</evidence>
<feature type="domain" description="Protein kinase" evidence="18">
    <location>
        <begin position="502"/>
        <end position="779"/>
    </location>
</feature>
<dbReference type="PANTHER" id="PTHR48005">
    <property type="entry name" value="LEUCINE RICH REPEAT KINASE 2"/>
    <property type="match status" value="1"/>
</dbReference>
<dbReference type="PANTHER" id="PTHR48005:SF84">
    <property type="entry name" value="NON-SPECIFIC SERINE_THREONINE PROTEIN KINASE"/>
    <property type="match status" value="1"/>
</dbReference>
<evidence type="ECO:0000256" key="15">
    <source>
        <dbReference type="PROSITE-ProRule" id="PRU10141"/>
    </source>
</evidence>
<evidence type="ECO:0000256" key="8">
    <source>
        <dbReference type="ARBA" id="ARBA00022741"/>
    </source>
</evidence>
<dbReference type="GO" id="GO:0004672">
    <property type="term" value="F:protein kinase activity"/>
    <property type="evidence" value="ECO:0000318"/>
    <property type="project" value="GO_Central"/>
</dbReference>
<dbReference type="Pfam" id="PF00560">
    <property type="entry name" value="LRR_1"/>
    <property type="match status" value="1"/>
</dbReference>
<dbReference type="InterPro" id="IPR001611">
    <property type="entry name" value="Leu-rich_rpt"/>
</dbReference>
<keyword evidence="8 15" id="KW-0547">Nucleotide-binding</keyword>
<evidence type="ECO:0000256" key="10">
    <source>
        <dbReference type="ARBA" id="ARBA00022840"/>
    </source>
</evidence>
<dbReference type="FunFam" id="3.80.10.10:FF:000383">
    <property type="entry name" value="Leucine-rich repeat receptor protein kinase EMS1"/>
    <property type="match status" value="1"/>
</dbReference>
<dbReference type="GO" id="GO:0005524">
    <property type="term" value="F:ATP binding"/>
    <property type="evidence" value="ECO:0007669"/>
    <property type="project" value="UniProtKB-UniRule"/>
</dbReference>
<keyword evidence="7" id="KW-0677">Repeat</keyword>
<dbReference type="InterPro" id="IPR011009">
    <property type="entry name" value="Kinase-like_dom_sf"/>
</dbReference>
<feature type="binding site" evidence="15">
    <location>
        <position position="530"/>
    </location>
    <ligand>
        <name>ATP</name>
        <dbReference type="ChEBI" id="CHEBI:30616"/>
    </ligand>
</feature>
<dbReference type="HOGENOM" id="CLU_000288_108_0_1"/>
<evidence type="ECO:0000256" key="1">
    <source>
        <dbReference type="ARBA" id="ARBA00004370"/>
    </source>
</evidence>
<dbReference type="PROSITE" id="PS00107">
    <property type="entry name" value="PROTEIN_KINASE_ATP"/>
    <property type="match status" value="1"/>
</dbReference>
<dbReference type="SUPFAM" id="SSF52058">
    <property type="entry name" value="L domain-like"/>
    <property type="match status" value="1"/>
</dbReference>
<keyword evidence="5" id="KW-0808">Transferase</keyword>
<dbReference type="FunCoup" id="D8R6M7">
    <property type="interactions" value="943"/>
</dbReference>
<comment type="catalytic activity">
    <reaction evidence="13">
        <text>L-threonyl-[protein] + ATP = O-phospho-L-threonyl-[protein] + ADP + H(+)</text>
        <dbReference type="Rhea" id="RHEA:46608"/>
        <dbReference type="Rhea" id="RHEA-COMP:11060"/>
        <dbReference type="Rhea" id="RHEA-COMP:11605"/>
        <dbReference type="ChEBI" id="CHEBI:15378"/>
        <dbReference type="ChEBI" id="CHEBI:30013"/>
        <dbReference type="ChEBI" id="CHEBI:30616"/>
        <dbReference type="ChEBI" id="CHEBI:61977"/>
        <dbReference type="ChEBI" id="CHEBI:456216"/>
        <dbReference type="EC" id="2.7.11.1"/>
    </reaction>
</comment>
<dbReference type="PROSITE" id="PS51450">
    <property type="entry name" value="LRR"/>
    <property type="match status" value="1"/>
</dbReference>
<evidence type="ECO:0000256" key="13">
    <source>
        <dbReference type="ARBA" id="ARBA00047899"/>
    </source>
</evidence>
<organism evidence="20">
    <name type="scientific">Selaginella moellendorffii</name>
    <name type="common">Spikemoss</name>
    <dbReference type="NCBI Taxonomy" id="88036"/>
    <lineage>
        <taxon>Eukaryota</taxon>
        <taxon>Viridiplantae</taxon>
        <taxon>Streptophyta</taxon>
        <taxon>Embryophyta</taxon>
        <taxon>Tracheophyta</taxon>
        <taxon>Lycopodiopsida</taxon>
        <taxon>Selaginellales</taxon>
        <taxon>Selaginellaceae</taxon>
        <taxon>Selaginella</taxon>
    </lineage>
</organism>
<evidence type="ECO:0000256" key="5">
    <source>
        <dbReference type="ARBA" id="ARBA00022679"/>
    </source>
</evidence>
<accession>D8R6M7</accession>
<keyword evidence="12 16" id="KW-0472">Membrane</keyword>
<comment type="subcellular location">
    <subcellularLocation>
        <location evidence="1">Membrane</location>
    </subcellularLocation>
</comment>
<dbReference type="InterPro" id="IPR000719">
    <property type="entry name" value="Prot_kinase_dom"/>
</dbReference>
<comment type="catalytic activity">
    <reaction evidence="14">
        <text>L-seryl-[protein] + ATP = O-phospho-L-seryl-[protein] + ADP + H(+)</text>
        <dbReference type="Rhea" id="RHEA:17989"/>
        <dbReference type="Rhea" id="RHEA-COMP:9863"/>
        <dbReference type="Rhea" id="RHEA-COMP:11604"/>
        <dbReference type="ChEBI" id="CHEBI:15378"/>
        <dbReference type="ChEBI" id="CHEBI:29999"/>
        <dbReference type="ChEBI" id="CHEBI:30616"/>
        <dbReference type="ChEBI" id="CHEBI:83421"/>
        <dbReference type="ChEBI" id="CHEBI:456216"/>
        <dbReference type="EC" id="2.7.11.1"/>
    </reaction>
</comment>
<evidence type="ECO:0000256" key="2">
    <source>
        <dbReference type="ARBA" id="ARBA00012513"/>
    </source>
</evidence>
<protein>
    <recommendedName>
        <fullName evidence="2">non-specific serine/threonine protein kinase</fullName>
        <ecNumber evidence="2">2.7.11.1</ecNumber>
    </recommendedName>
</protein>
<dbReference type="SMART" id="SM00369">
    <property type="entry name" value="LRR_TYP"/>
    <property type="match status" value="5"/>
</dbReference>
<evidence type="ECO:0000313" key="19">
    <source>
        <dbReference type="EMBL" id="EFJ32701.1"/>
    </source>
</evidence>
<keyword evidence="17" id="KW-0732">Signal</keyword>
<reference evidence="19 20" key="1">
    <citation type="journal article" date="2011" name="Science">
        <title>The Selaginella genome identifies genetic changes associated with the evolution of vascular plants.</title>
        <authorList>
            <person name="Banks J.A."/>
            <person name="Nishiyama T."/>
            <person name="Hasebe M."/>
            <person name="Bowman J.L."/>
            <person name="Gribskov M."/>
            <person name="dePamphilis C."/>
            <person name="Albert V.A."/>
            <person name="Aono N."/>
            <person name="Aoyama T."/>
            <person name="Ambrose B.A."/>
            <person name="Ashton N.W."/>
            <person name="Axtell M.J."/>
            <person name="Barker E."/>
            <person name="Barker M.S."/>
            <person name="Bennetzen J.L."/>
            <person name="Bonawitz N.D."/>
            <person name="Chapple C."/>
            <person name="Cheng C."/>
            <person name="Correa L.G."/>
            <person name="Dacre M."/>
            <person name="DeBarry J."/>
            <person name="Dreyer I."/>
            <person name="Elias M."/>
            <person name="Engstrom E.M."/>
            <person name="Estelle M."/>
            <person name="Feng L."/>
            <person name="Finet C."/>
            <person name="Floyd S.K."/>
            <person name="Frommer W.B."/>
            <person name="Fujita T."/>
            <person name="Gramzow L."/>
            <person name="Gutensohn M."/>
            <person name="Harholt J."/>
            <person name="Hattori M."/>
            <person name="Heyl A."/>
            <person name="Hirai T."/>
            <person name="Hiwatashi Y."/>
            <person name="Ishikawa M."/>
            <person name="Iwata M."/>
            <person name="Karol K.G."/>
            <person name="Koehler B."/>
            <person name="Kolukisaoglu U."/>
            <person name="Kubo M."/>
            <person name="Kurata T."/>
            <person name="Lalonde S."/>
            <person name="Li K."/>
            <person name="Li Y."/>
            <person name="Litt A."/>
            <person name="Lyons E."/>
            <person name="Manning G."/>
            <person name="Maruyama T."/>
            <person name="Michael T.P."/>
            <person name="Mikami K."/>
            <person name="Miyazaki S."/>
            <person name="Morinaga S."/>
            <person name="Murata T."/>
            <person name="Mueller-Roeber B."/>
            <person name="Nelson D.R."/>
            <person name="Obara M."/>
            <person name="Oguri Y."/>
            <person name="Olmstead R.G."/>
            <person name="Onodera N."/>
            <person name="Petersen B.L."/>
            <person name="Pils B."/>
            <person name="Prigge M."/>
            <person name="Rensing S.A."/>
            <person name="Riano-Pachon D.M."/>
            <person name="Roberts A.W."/>
            <person name="Sato Y."/>
            <person name="Scheller H.V."/>
            <person name="Schulz B."/>
            <person name="Schulz C."/>
            <person name="Shakirov E.V."/>
            <person name="Shibagaki N."/>
            <person name="Shinohara N."/>
            <person name="Shippen D.E."/>
            <person name="Soerensen I."/>
            <person name="Sotooka R."/>
            <person name="Sugimoto N."/>
            <person name="Sugita M."/>
            <person name="Sumikawa N."/>
            <person name="Tanurdzic M."/>
            <person name="Theissen G."/>
            <person name="Ulvskov P."/>
            <person name="Wakazuki S."/>
            <person name="Weng J.K."/>
            <person name="Willats W.W."/>
            <person name="Wipf D."/>
            <person name="Wolf P.G."/>
            <person name="Yang L."/>
            <person name="Zimmer A.D."/>
            <person name="Zhu Q."/>
            <person name="Mitros T."/>
            <person name="Hellsten U."/>
            <person name="Loque D."/>
            <person name="Otillar R."/>
            <person name="Salamov A."/>
            <person name="Schmutz J."/>
            <person name="Shapiro H."/>
            <person name="Lindquist E."/>
            <person name="Lucas S."/>
            <person name="Rokhsar D."/>
            <person name="Grigoriev I.V."/>
        </authorList>
    </citation>
    <scope>NUCLEOTIDE SEQUENCE [LARGE SCALE GENOMIC DNA]</scope>
</reference>
<keyword evidence="10 15" id="KW-0067">ATP-binding</keyword>
<dbReference type="InterPro" id="IPR032675">
    <property type="entry name" value="LRR_dom_sf"/>
</dbReference>
<evidence type="ECO:0000256" key="6">
    <source>
        <dbReference type="ARBA" id="ARBA00022692"/>
    </source>
</evidence>
<keyword evidence="9" id="KW-0418">Kinase</keyword>
<dbReference type="InterPro" id="IPR017441">
    <property type="entry name" value="Protein_kinase_ATP_BS"/>
</dbReference>
<dbReference type="eggNOG" id="ENOG502QQH1">
    <property type="taxonomic scope" value="Eukaryota"/>
</dbReference>
<keyword evidence="11 16" id="KW-1133">Transmembrane helix</keyword>
<dbReference type="Gene3D" id="1.10.510.10">
    <property type="entry name" value="Transferase(Phosphotransferase) domain 1"/>
    <property type="match status" value="1"/>
</dbReference>
<dbReference type="GO" id="GO:0045088">
    <property type="term" value="P:regulation of innate immune response"/>
    <property type="evidence" value="ECO:0000318"/>
    <property type="project" value="GO_Central"/>
</dbReference>
<dbReference type="InterPro" id="IPR001245">
    <property type="entry name" value="Ser-Thr/Tyr_kinase_cat_dom"/>
</dbReference>
<evidence type="ECO:0000313" key="20">
    <source>
        <dbReference type="Proteomes" id="UP000001514"/>
    </source>
</evidence>
<dbReference type="GO" id="GO:0004674">
    <property type="term" value="F:protein serine/threonine kinase activity"/>
    <property type="evidence" value="ECO:0007669"/>
    <property type="project" value="UniProtKB-KW"/>
</dbReference>
<dbReference type="FunFam" id="3.30.200.20:FF:000039">
    <property type="entry name" value="receptor-like protein kinase FERONIA"/>
    <property type="match status" value="1"/>
</dbReference>
<dbReference type="KEGG" id="smo:SELMODRAFT_85275"/>
<keyword evidence="6 16" id="KW-0812">Transmembrane</keyword>
<dbReference type="GO" id="GO:0016020">
    <property type="term" value="C:membrane"/>
    <property type="evidence" value="ECO:0007669"/>
    <property type="project" value="UniProtKB-SubCell"/>
</dbReference>
<keyword evidence="3" id="KW-0723">Serine/threonine-protein kinase</keyword>
<dbReference type="EMBL" id="GL377572">
    <property type="protein sequence ID" value="EFJ32701.1"/>
    <property type="molecule type" value="Genomic_DNA"/>
</dbReference>
<dbReference type="Pfam" id="PF07714">
    <property type="entry name" value="PK_Tyr_Ser-Thr"/>
    <property type="match status" value="1"/>
</dbReference>
<keyword evidence="20" id="KW-1185">Reference proteome</keyword>
<dbReference type="InParanoid" id="D8R6M7"/>
<dbReference type="Gene3D" id="3.30.200.20">
    <property type="entry name" value="Phosphorylase Kinase, domain 1"/>
    <property type="match status" value="1"/>
</dbReference>
<evidence type="ECO:0000259" key="18">
    <source>
        <dbReference type="PROSITE" id="PS50011"/>
    </source>
</evidence>
<evidence type="ECO:0000256" key="9">
    <source>
        <dbReference type="ARBA" id="ARBA00022777"/>
    </source>
</evidence>
<dbReference type="AlphaFoldDB" id="D8R6M7"/>
<dbReference type="Pfam" id="PF13855">
    <property type="entry name" value="LRR_8"/>
    <property type="match status" value="2"/>
</dbReference>
<gene>
    <name evidence="19" type="ORF">SELMODRAFT_85275</name>
</gene>
<evidence type="ECO:0000256" key="7">
    <source>
        <dbReference type="ARBA" id="ARBA00022737"/>
    </source>
</evidence>
<dbReference type="OMA" id="NERIKHG"/>
<feature type="transmembrane region" description="Helical" evidence="16">
    <location>
        <begin position="409"/>
        <end position="434"/>
    </location>
</feature>
<dbReference type="InterPro" id="IPR051420">
    <property type="entry name" value="Ser_Thr_Kinases_DiverseReg"/>
</dbReference>
<dbReference type="Proteomes" id="UP000001514">
    <property type="component" value="Unassembled WGS sequence"/>
</dbReference>
<feature type="chain" id="PRO_5003121540" description="non-specific serine/threonine protein kinase" evidence="17">
    <location>
        <begin position="20"/>
        <end position="799"/>
    </location>
</feature>